<feature type="domain" description="F-box" evidence="1">
    <location>
        <begin position="15"/>
        <end position="45"/>
    </location>
</feature>
<keyword evidence="3" id="KW-1185">Reference proteome</keyword>
<dbReference type="EMBL" id="JAXOVC010000015">
    <property type="protein sequence ID" value="KAK4493759.1"/>
    <property type="molecule type" value="Genomic_DNA"/>
</dbReference>
<evidence type="ECO:0000259" key="1">
    <source>
        <dbReference type="Pfam" id="PF12937"/>
    </source>
</evidence>
<dbReference type="Pfam" id="PF12937">
    <property type="entry name" value="F-box-like"/>
    <property type="match status" value="1"/>
</dbReference>
<dbReference type="InterPro" id="IPR001810">
    <property type="entry name" value="F-box_dom"/>
</dbReference>
<proteinExistence type="predicted"/>
<dbReference type="Proteomes" id="UP001305779">
    <property type="component" value="Unassembled WGS sequence"/>
</dbReference>
<dbReference type="Gene3D" id="1.20.1280.50">
    <property type="match status" value="1"/>
</dbReference>
<dbReference type="InterPro" id="IPR036047">
    <property type="entry name" value="F-box-like_dom_sf"/>
</dbReference>
<organism evidence="2 3">
    <name type="scientific">Zasmidium cellare</name>
    <name type="common">Wine cellar mold</name>
    <name type="synonym">Racodium cellare</name>
    <dbReference type="NCBI Taxonomy" id="395010"/>
    <lineage>
        <taxon>Eukaryota</taxon>
        <taxon>Fungi</taxon>
        <taxon>Dikarya</taxon>
        <taxon>Ascomycota</taxon>
        <taxon>Pezizomycotina</taxon>
        <taxon>Dothideomycetes</taxon>
        <taxon>Dothideomycetidae</taxon>
        <taxon>Mycosphaerellales</taxon>
        <taxon>Mycosphaerellaceae</taxon>
        <taxon>Zasmidium</taxon>
    </lineage>
</organism>
<dbReference type="SUPFAM" id="SSF81383">
    <property type="entry name" value="F-box domain"/>
    <property type="match status" value="1"/>
</dbReference>
<protein>
    <recommendedName>
        <fullName evidence="1">F-box domain-containing protein</fullName>
    </recommendedName>
</protein>
<comment type="caution">
    <text evidence="2">The sequence shown here is derived from an EMBL/GenBank/DDBJ whole genome shotgun (WGS) entry which is preliminary data.</text>
</comment>
<evidence type="ECO:0000313" key="3">
    <source>
        <dbReference type="Proteomes" id="UP001305779"/>
    </source>
</evidence>
<name>A0ABR0DX73_ZASCE</name>
<reference evidence="2 3" key="1">
    <citation type="journal article" date="2023" name="G3 (Bethesda)">
        <title>A chromosome-level genome assembly of Zasmidium syzygii isolated from banana leaves.</title>
        <authorList>
            <person name="van Westerhoven A.C."/>
            <person name="Mehrabi R."/>
            <person name="Talebi R."/>
            <person name="Steentjes M.B.F."/>
            <person name="Corcolon B."/>
            <person name="Chong P.A."/>
            <person name="Kema G.H.J."/>
            <person name="Seidl M.F."/>
        </authorList>
    </citation>
    <scope>NUCLEOTIDE SEQUENCE [LARGE SCALE GENOMIC DNA]</scope>
    <source>
        <strain evidence="2 3">P124</strain>
    </source>
</reference>
<evidence type="ECO:0000313" key="2">
    <source>
        <dbReference type="EMBL" id="KAK4493759.1"/>
    </source>
</evidence>
<dbReference type="CDD" id="cd09917">
    <property type="entry name" value="F-box_SF"/>
    <property type="match status" value="1"/>
</dbReference>
<gene>
    <name evidence="2" type="ORF">PRZ48_014944</name>
</gene>
<sequence>MATAAPRQAVFGTAEILEEILSYLPAATLWTCQGVCKQFQAITRSSPVLQQETMLKSRATARLCWRLESRRWVMDPFGQSRFVIHDGEVSPNGPPEHGMFGRPAIVNTSFWTPARLCPLLAVNNGWNEAARRDSAFRLQNQGGEHVRFNCSENIMSTLESCGKLLVTDPPCFEANVTLRFVVGHYGIPDGTMHLERKVKNPDGLRFSDLIVGALQMPGWVSWEMEGRQYNREYQQPDRVLKRMEERLGVAAILDVGGKQGWSYTRILLTRMVIPADEEWSTVKLARSNKVE</sequence>
<accession>A0ABR0DX73</accession>